<feature type="region of interest" description="Disordered" evidence="6">
    <location>
        <begin position="489"/>
        <end position="525"/>
    </location>
</feature>
<sequence>MVDVDIDPERPRRVLAVAILFLCLTPVAVALRLYSKVFVTRAVTADDKILCLLQVVFTTFLVTEILGVVHGTGRDATELSPEDRREALKFFFAGELLYVVTTILLKVCVGVLLLRIAIVPTHIWLLRLLLLSTLVFGVMYLFLVGFQCKPVYIFWDQGPRTPGHCFSRDIVLGTTFTATTLNCIADWAFGILPLFIVWSLGLRTKTKILVVILLGFASIASIATIIRAVTVPSVLSRDNFLRDTANFALWSTVEPGIGITAACAPSLTPLVRKLRGKLKREGSSDRGIWRTRPLPTISFSGATISMSKKYAKASLSRSDPPSSMEMPRLRFDDFTYESRVSGPQSLRSGRRPGPPRSRASWAFPLRAGMGSSAASAAGSEVSHQSTPSQSSAVSAGGSPLLEPPAEGIMKTMEFELSYEARTWTGREAKTLLDDRLLRPCVLAEMRRLTSGEAPLLHVSDGGFSPLSAEFDLESGFPLTTFRHSAPPEASWRWAEDNGEEEDAGLSCPAPVVLDARDSNGQLGDS</sequence>
<dbReference type="Pfam" id="PF20684">
    <property type="entry name" value="Fung_rhodopsin"/>
    <property type="match status" value="1"/>
</dbReference>
<keyword evidence="10" id="KW-1185">Reference proteome</keyword>
<evidence type="ECO:0000256" key="2">
    <source>
        <dbReference type="ARBA" id="ARBA00022692"/>
    </source>
</evidence>
<evidence type="ECO:0000256" key="3">
    <source>
        <dbReference type="ARBA" id="ARBA00022989"/>
    </source>
</evidence>
<keyword evidence="4 7" id="KW-0472">Membrane</keyword>
<feature type="compositionally biased region" description="Polar residues" evidence="6">
    <location>
        <begin position="381"/>
        <end position="393"/>
    </location>
</feature>
<evidence type="ECO:0000256" key="5">
    <source>
        <dbReference type="ARBA" id="ARBA00038359"/>
    </source>
</evidence>
<feature type="transmembrane region" description="Helical" evidence="7">
    <location>
        <begin position="126"/>
        <end position="146"/>
    </location>
</feature>
<dbReference type="PANTHER" id="PTHR33048">
    <property type="entry name" value="PTH11-LIKE INTEGRAL MEMBRANE PROTEIN (AFU_ORTHOLOGUE AFUA_5G11245)"/>
    <property type="match status" value="1"/>
</dbReference>
<gene>
    <name evidence="9" type="ORF">CSOJ01_11658</name>
</gene>
<comment type="subcellular location">
    <subcellularLocation>
        <location evidence="1">Membrane</location>
        <topology evidence="1">Multi-pass membrane protein</topology>
    </subcellularLocation>
</comment>
<feature type="region of interest" description="Disordered" evidence="6">
    <location>
        <begin position="339"/>
        <end position="361"/>
    </location>
</feature>
<feature type="region of interest" description="Disordered" evidence="6">
    <location>
        <begin position="374"/>
        <end position="404"/>
    </location>
</feature>
<evidence type="ECO:0000256" key="4">
    <source>
        <dbReference type="ARBA" id="ARBA00023136"/>
    </source>
</evidence>
<proteinExistence type="inferred from homology"/>
<comment type="caution">
    <text evidence="9">The sequence shown here is derived from an EMBL/GenBank/DDBJ whole genome shotgun (WGS) entry which is preliminary data.</text>
</comment>
<feature type="transmembrane region" description="Helical" evidence="7">
    <location>
        <begin position="208"/>
        <end position="229"/>
    </location>
</feature>
<evidence type="ECO:0000256" key="7">
    <source>
        <dbReference type="SAM" id="Phobius"/>
    </source>
</evidence>
<evidence type="ECO:0000313" key="10">
    <source>
        <dbReference type="Proteomes" id="UP000652219"/>
    </source>
</evidence>
<evidence type="ECO:0000259" key="8">
    <source>
        <dbReference type="Pfam" id="PF20684"/>
    </source>
</evidence>
<dbReference type="PANTHER" id="PTHR33048:SF96">
    <property type="entry name" value="INTEGRAL MEMBRANE PROTEIN"/>
    <property type="match status" value="1"/>
</dbReference>
<feature type="transmembrane region" description="Helical" evidence="7">
    <location>
        <begin position="49"/>
        <end position="70"/>
    </location>
</feature>
<dbReference type="Proteomes" id="UP000652219">
    <property type="component" value="Unassembled WGS sequence"/>
</dbReference>
<evidence type="ECO:0000313" key="9">
    <source>
        <dbReference type="EMBL" id="KAF6802342.1"/>
    </source>
</evidence>
<dbReference type="AlphaFoldDB" id="A0A8H6IX40"/>
<evidence type="ECO:0000256" key="1">
    <source>
        <dbReference type="ARBA" id="ARBA00004141"/>
    </source>
</evidence>
<dbReference type="InterPro" id="IPR052337">
    <property type="entry name" value="SAT4-like"/>
</dbReference>
<protein>
    <submittedName>
        <fullName evidence="9">Integral membrane protein</fullName>
    </submittedName>
</protein>
<reference evidence="9 10" key="1">
    <citation type="journal article" date="2020" name="Phytopathology">
        <title>Genome Sequence Resources of Colletotrichum truncatum, C. plurivorum, C. musicola, and C. sojae: Four Species Pathogenic to Soybean (Glycine max).</title>
        <authorList>
            <person name="Rogerio F."/>
            <person name="Boufleur T.R."/>
            <person name="Ciampi-Guillardi M."/>
            <person name="Sukno S.A."/>
            <person name="Thon M.R."/>
            <person name="Massola Junior N.S."/>
            <person name="Baroncelli R."/>
        </authorList>
    </citation>
    <scope>NUCLEOTIDE SEQUENCE [LARGE SCALE GENOMIC DNA]</scope>
    <source>
        <strain evidence="9 10">LFN0009</strain>
    </source>
</reference>
<feature type="transmembrane region" description="Helical" evidence="7">
    <location>
        <begin position="90"/>
        <end position="114"/>
    </location>
</feature>
<comment type="similarity">
    <text evidence="5">Belongs to the SAT4 family.</text>
</comment>
<keyword evidence="2 7" id="KW-0812">Transmembrane</keyword>
<organism evidence="9 10">
    <name type="scientific">Colletotrichum sojae</name>
    <dbReference type="NCBI Taxonomy" id="2175907"/>
    <lineage>
        <taxon>Eukaryota</taxon>
        <taxon>Fungi</taxon>
        <taxon>Dikarya</taxon>
        <taxon>Ascomycota</taxon>
        <taxon>Pezizomycotina</taxon>
        <taxon>Sordariomycetes</taxon>
        <taxon>Hypocreomycetidae</taxon>
        <taxon>Glomerellales</taxon>
        <taxon>Glomerellaceae</taxon>
        <taxon>Colletotrichum</taxon>
        <taxon>Colletotrichum orchidearum species complex</taxon>
    </lineage>
</organism>
<evidence type="ECO:0000256" key="6">
    <source>
        <dbReference type="SAM" id="MobiDB-lite"/>
    </source>
</evidence>
<feature type="transmembrane region" description="Helical" evidence="7">
    <location>
        <begin position="14"/>
        <end position="34"/>
    </location>
</feature>
<accession>A0A8H6IX40</accession>
<dbReference type="EMBL" id="WIGN01000276">
    <property type="protein sequence ID" value="KAF6802342.1"/>
    <property type="molecule type" value="Genomic_DNA"/>
</dbReference>
<keyword evidence="3 7" id="KW-1133">Transmembrane helix</keyword>
<name>A0A8H6IX40_9PEZI</name>
<feature type="transmembrane region" description="Helical" evidence="7">
    <location>
        <begin position="184"/>
        <end position="201"/>
    </location>
</feature>
<feature type="domain" description="Rhodopsin" evidence="8">
    <location>
        <begin position="31"/>
        <end position="273"/>
    </location>
</feature>
<dbReference type="GO" id="GO:0016020">
    <property type="term" value="C:membrane"/>
    <property type="evidence" value="ECO:0007669"/>
    <property type="project" value="UniProtKB-SubCell"/>
</dbReference>
<dbReference type="InterPro" id="IPR049326">
    <property type="entry name" value="Rhodopsin_dom_fungi"/>
</dbReference>